<dbReference type="SUPFAM" id="SSF53098">
    <property type="entry name" value="Ribonuclease H-like"/>
    <property type="match status" value="1"/>
</dbReference>
<dbReference type="InterPro" id="IPR024567">
    <property type="entry name" value="RNase_HII/HIII_dom"/>
</dbReference>
<evidence type="ECO:0000313" key="15">
    <source>
        <dbReference type="EMBL" id="KKR28284.1"/>
    </source>
</evidence>
<evidence type="ECO:0000256" key="13">
    <source>
        <dbReference type="RuleBase" id="RU003515"/>
    </source>
</evidence>
<evidence type="ECO:0000256" key="2">
    <source>
        <dbReference type="ARBA" id="ARBA00001946"/>
    </source>
</evidence>
<dbReference type="GO" id="GO:0005737">
    <property type="term" value="C:cytoplasm"/>
    <property type="evidence" value="ECO:0007669"/>
    <property type="project" value="UniProtKB-SubCell"/>
</dbReference>
<evidence type="ECO:0000256" key="8">
    <source>
        <dbReference type="ARBA" id="ARBA00022723"/>
    </source>
</evidence>
<dbReference type="PROSITE" id="PS51257">
    <property type="entry name" value="PROKAR_LIPOPROTEIN"/>
    <property type="match status" value="1"/>
</dbReference>
<evidence type="ECO:0000259" key="14">
    <source>
        <dbReference type="PROSITE" id="PS51975"/>
    </source>
</evidence>
<comment type="subcellular location">
    <subcellularLocation>
        <location evidence="4">Cytoplasm</location>
    </subcellularLocation>
</comment>
<dbReference type="EMBL" id="LBXL01000053">
    <property type="protein sequence ID" value="KKR28284.1"/>
    <property type="molecule type" value="Genomic_DNA"/>
</dbReference>
<dbReference type="PATRIC" id="fig|1618552.3.peg.1066"/>
<dbReference type="PANTHER" id="PTHR10954:SF18">
    <property type="entry name" value="RIBONUCLEASE HII"/>
    <property type="match status" value="1"/>
</dbReference>
<comment type="catalytic activity">
    <reaction evidence="1 12 13">
        <text>Endonucleolytic cleavage to 5'-phosphomonoester.</text>
        <dbReference type="EC" id="3.1.26.4"/>
    </reaction>
</comment>
<evidence type="ECO:0000256" key="12">
    <source>
        <dbReference type="PROSITE-ProRule" id="PRU01319"/>
    </source>
</evidence>
<dbReference type="GO" id="GO:0043137">
    <property type="term" value="P:DNA replication, removal of RNA primer"/>
    <property type="evidence" value="ECO:0007669"/>
    <property type="project" value="TreeGrafter"/>
</dbReference>
<dbReference type="EC" id="3.1.26.4" evidence="13"/>
<sequence>MDEVGRGCFAGPVVTGCVVFPKEIKVTNGVYINDSKKLTTKLRYDAAIWIKNNAISWGVGVGSVAEINNRGIVAVTSSAFRRAIQNANKRTQTRIDYLLIDAFYIRNINGLRMPIKTARKNGNRNDGNARQLAVVKGDQKILSVAAASIIAKVYRDSLMESIGMRSFYKKYGWEKNKGYGTKRHRDAILRYGVTRYHRKKFVSTFLAKNQN</sequence>
<comment type="caution">
    <text evidence="15">The sequence shown here is derived from an EMBL/GenBank/DDBJ whole genome shotgun (WGS) entry which is preliminary data.</text>
</comment>
<accession>A0A0G0PJB2</accession>
<comment type="cofactor">
    <cofactor evidence="12">
        <name>Mn(2+)</name>
        <dbReference type="ChEBI" id="CHEBI:29035"/>
    </cofactor>
    <cofactor evidence="12">
        <name>Mg(2+)</name>
        <dbReference type="ChEBI" id="CHEBI:18420"/>
    </cofactor>
    <text evidence="12">Manganese or magnesium. Binds 1 divalent metal ion per monomer in the absence of substrate. May bind a second metal ion after substrate binding.</text>
</comment>
<dbReference type="InterPro" id="IPR022898">
    <property type="entry name" value="RNase_HII"/>
</dbReference>
<gene>
    <name evidence="15" type="ORF">UT61_C0053G0020</name>
</gene>
<evidence type="ECO:0000256" key="6">
    <source>
        <dbReference type="ARBA" id="ARBA00022490"/>
    </source>
</evidence>
<dbReference type="CDD" id="cd07182">
    <property type="entry name" value="RNase_HII_bacteria_HII_like"/>
    <property type="match status" value="1"/>
</dbReference>
<dbReference type="InterPro" id="IPR036397">
    <property type="entry name" value="RNaseH_sf"/>
</dbReference>
<dbReference type="AlphaFoldDB" id="A0A0G0PJB2"/>
<evidence type="ECO:0000313" key="16">
    <source>
        <dbReference type="Proteomes" id="UP000034793"/>
    </source>
</evidence>
<feature type="binding site" evidence="12">
    <location>
        <position position="2"/>
    </location>
    <ligand>
        <name>a divalent metal cation</name>
        <dbReference type="ChEBI" id="CHEBI:60240"/>
    </ligand>
</feature>
<keyword evidence="10 12" id="KW-0378">Hydrolase</keyword>
<evidence type="ECO:0000256" key="1">
    <source>
        <dbReference type="ARBA" id="ARBA00000077"/>
    </source>
</evidence>
<evidence type="ECO:0000256" key="7">
    <source>
        <dbReference type="ARBA" id="ARBA00022722"/>
    </source>
</evidence>
<dbReference type="InterPro" id="IPR012337">
    <property type="entry name" value="RNaseH-like_sf"/>
</dbReference>
<evidence type="ECO:0000256" key="5">
    <source>
        <dbReference type="ARBA" id="ARBA00007383"/>
    </source>
</evidence>
<dbReference type="Pfam" id="PF01351">
    <property type="entry name" value="RNase_HII"/>
    <property type="match status" value="1"/>
</dbReference>
<evidence type="ECO:0000256" key="9">
    <source>
        <dbReference type="ARBA" id="ARBA00022759"/>
    </source>
</evidence>
<dbReference type="GO" id="GO:0046872">
    <property type="term" value="F:metal ion binding"/>
    <property type="evidence" value="ECO:0007669"/>
    <property type="project" value="UniProtKB-KW"/>
</dbReference>
<dbReference type="GO" id="GO:0004523">
    <property type="term" value="F:RNA-DNA hybrid ribonuclease activity"/>
    <property type="evidence" value="ECO:0007669"/>
    <property type="project" value="UniProtKB-UniRule"/>
</dbReference>
<name>A0A0G0PJB2_9BACT</name>
<dbReference type="InterPro" id="IPR001352">
    <property type="entry name" value="RNase_HII/HIII"/>
</dbReference>
<dbReference type="GO" id="GO:0003723">
    <property type="term" value="F:RNA binding"/>
    <property type="evidence" value="ECO:0007669"/>
    <property type="project" value="UniProtKB-UniRule"/>
</dbReference>
<dbReference type="Gene3D" id="3.30.420.10">
    <property type="entry name" value="Ribonuclease H-like superfamily/Ribonuclease H"/>
    <property type="match status" value="1"/>
</dbReference>
<evidence type="ECO:0000256" key="11">
    <source>
        <dbReference type="ARBA" id="ARBA00023211"/>
    </source>
</evidence>
<proteinExistence type="inferred from homology"/>
<feature type="binding site" evidence="12">
    <location>
        <position position="3"/>
    </location>
    <ligand>
        <name>a divalent metal cation</name>
        <dbReference type="ChEBI" id="CHEBI:60240"/>
    </ligand>
</feature>
<reference evidence="15 16" key="1">
    <citation type="journal article" date="2015" name="Nature">
        <title>rRNA introns, odd ribosomes, and small enigmatic genomes across a large radiation of phyla.</title>
        <authorList>
            <person name="Brown C.T."/>
            <person name="Hug L.A."/>
            <person name="Thomas B.C."/>
            <person name="Sharon I."/>
            <person name="Castelle C.J."/>
            <person name="Singh A."/>
            <person name="Wilkins M.J."/>
            <person name="Williams K.H."/>
            <person name="Banfield J.F."/>
        </authorList>
    </citation>
    <scope>NUCLEOTIDE SEQUENCE [LARGE SCALE GENOMIC DNA]</scope>
</reference>
<evidence type="ECO:0000256" key="4">
    <source>
        <dbReference type="ARBA" id="ARBA00004496"/>
    </source>
</evidence>
<dbReference type="Proteomes" id="UP000034793">
    <property type="component" value="Unassembled WGS sequence"/>
</dbReference>
<dbReference type="PROSITE" id="PS51975">
    <property type="entry name" value="RNASE_H_2"/>
    <property type="match status" value="1"/>
</dbReference>
<evidence type="ECO:0000256" key="3">
    <source>
        <dbReference type="ARBA" id="ARBA00004065"/>
    </source>
</evidence>
<feature type="binding site" evidence="12">
    <location>
        <position position="101"/>
    </location>
    <ligand>
        <name>a divalent metal cation</name>
        <dbReference type="ChEBI" id="CHEBI:60240"/>
    </ligand>
</feature>
<comment type="function">
    <text evidence="3 13">Endonuclease that specifically degrades the RNA of RNA-DNA hybrids.</text>
</comment>
<comment type="similarity">
    <text evidence="5 13">Belongs to the RNase HII family.</text>
</comment>
<protein>
    <recommendedName>
        <fullName evidence="13">Ribonuclease</fullName>
        <ecNumber evidence="13">3.1.26.4</ecNumber>
    </recommendedName>
</protein>
<dbReference type="PANTHER" id="PTHR10954">
    <property type="entry name" value="RIBONUCLEASE H2 SUBUNIT A"/>
    <property type="match status" value="1"/>
</dbReference>
<keyword evidence="11" id="KW-0464">Manganese</keyword>
<dbReference type="GO" id="GO:0032299">
    <property type="term" value="C:ribonuclease H2 complex"/>
    <property type="evidence" value="ECO:0007669"/>
    <property type="project" value="TreeGrafter"/>
</dbReference>
<keyword evidence="7 12" id="KW-0540">Nuclease</keyword>
<dbReference type="GO" id="GO:0006298">
    <property type="term" value="P:mismatch repair"/>
    <property type="evidence" value="ECO:0007669"/>
    <property type="project" value="TreeGrafter"/>
</dbReference>
<comment type="cofactor">
    <cofactor evidence="2">
        <name>Mg(2+)</name>
        <dbReference type="ChEBI" id="CHEBI:18420"/>
    </cofactor>
</comment>
<organism evidence="15 16">
    <name type="scientific">Candidatus Woesebacteria bacterium GW2011_GWA1_39_8</name>
    <dbReference type="NCBI Taxonomy" id="1618552"/>
    <lineage>
        <taxon>Bacteria</taxon>
        <taxon>Candidatus Woeseibacteriota</taxon>
    </lineage>
</organism>
<evidence type="ECO:0000256" key="10">
    <source>
        <dbReference type="ARBA" id="ARBA00022801"/>
    </source>
</evidence>
<feature type="domain" description="RNase H type-2" evidence="14">
    <location>
        <begin position="1"/>
        <end position="211"/>
    </location>
</feature>
<keyword evidence="8 12" id="KW-0479">Metal-binding</keyword>
<keyword evidence="6" id="KW-0963">Cytoplasm</keyword>
<keyword evidence="9 12" id="KW-0255">Endonuclease</keyword>
<dbReference type="NCBIfam" id="NF000595">
    <property type="entry name" value="PRK00015.1-3"/>
    <property type="match status" value="1"/>
</dbReference>